<evidence type="ECO:0000313" key="1">
    <source>
        <dbReference type="EMBL" id="RDX66616.1"/>
    </source>
</evidence>
<proteinExistence type="predicted"/>
<dbReference type="EMBL" id="QJKJ01013361">
    <property type="protein sequence ID" value="RDX66616.1"/>
    <property type="molecule type" value="Genomic_DNA"/>
</dbReference>
<evidence type="ECO:0000313" key="2">
    <source>
        <dbReference type="Proteomes" id="UP000257109"/>
    </source>
</evidence>
<sequence length="78" mass="9393">MVTLESILHYFELAFRLKVNFYKGKLISIEVKENFEEIYLKIFYRVVRKKGGSWLRSNVWSMLSKGGGRIWHKKYANF</sequence>
<reference evidence="1" key="1">
    <citation type="submission" date="2018-05" db="EMBL/GenBank/DDBJ databases">
        <title>Draft genome of Mucuna pruriens seed.</title>
        <authorList>
            <person name="Nnadi N.E."/>
            <person name="Vos R."/>
            <person name="Hasami M.H."/>
            <person name="Devisetty U.K."/>
            <person name="Aguiy J.C."/>
        </authorList>
    </citation>
    <scope>NUCLEOTIDE SEQUENCE [LARGE SCALE GENOMIC DNA]</scope>
    <source>
        <strain evidence="1">JCA_2017</strain>
    </source>
</reference>
<organism evidence="1 2">
    <name type="scientific">Mucuna pruriens</name>
    <name type="common">Velvet bean</name>
    <name type="synonym">Dolichos pruriens</name>
    <dbReference type="NCBI Taxonomy" id="157652"/>
    <lineage>
        <taxon>Eukaryota</taxon>
        <taxon>Viridiplantae</taxon>
        <taxon>Streptophyta</taxon>
        <taxon>Embryophyta</taxon>
        <taxon>Tracheophyta</taxon>
        <taxon>Spermatophyta</taxon>
        <taxon>Magnoliopsida</taxon>
        <taxon>eudicotyledons</taxon>
        <taxon>Gunneridae</taxon>
        <taxon>Pentapetalae</taxon>
        <taxon>rosids</taxon>
        <taxon>fabids</taxon>
        <taxon>Fabales</taxon>
        <taxon>Fabaceae</taxon>
        <taxon>Papilionoideae</taxon>
        <taxon>50 kb inversion clade</taxon>
        <taxon>NPAAA clade</taxon>
        <taxon>indigoferoid/millettioid clade</taxon>
        <taxon>Phaseoleae</taxon>
        <taxon>Mucuna</taxon>
    </lineage>
</organism>
<feature type="non-terminal residue" evidence="1">
    <location>
        <position position="1"/>
    </location>
</feature>
<dbReference type="AlphaFoldDB" id="A0A371EKU3"/>
<keyword evidence="2" id="KW-1185">Reference proteome</keyword>
<protein>
    <submittedName>
        <fullName evidence="1">Uncharacterized protein</fullName>
    </submittedName>
</protein>
<gene>
    <name evidence="1" type="ORF">CR513_54605</name>
</gene>
<comment type="caution">
    <text evidence="1">The sequence shown here is derived from an EMBL/GenBank/DDBJ whole genome shotgun (WGS) entry which is preliminary data.</text>
</comment>
<dbReference type="Proteomes" id="UP000257109">
    <property type="component" value="Unassembled WGS sequence"/>
</dbReference>
<accession>A0A371EKU3</accession>
<name>A0A371EKU3_MUCPR</name>